<dbReference type="InterPro" id="IPR040632">
    <property type="entry name" value="Sulfotransfer_4"/>
</dbReference>
<dbReference type="Proteomes" id="UP000656042">
    <property type="component" value="Unassembled WGS sequence"/>
</dbReference>
<name>A0A8J3FSA2_9ACTN</name>
<dbReference type="RefSeq" id="WP_189082228.1">
    <property type="nucleotide sequence ID" value="NZ_BMMX01000041.1"/>
</dbReference>
<accession>A0A8J3FSA2</accession>
<sequence>MDIIGAGFGRTGTLSLKAALEHLGFGPCLHMLPLFDEPKRAALLADAAGGHMGSLEAAVAGYRSTVDWPGTYFWRELVARNPGAKVILTVRDPEKWYESAHRTIYQAATNPPDSSTGSPETAVLMRMVHATVWDGTFQGRFADRDHAIATMREHNDAVRREIPADRLLEYPVGAGWEPLCAFLGVDVPAEPFPKLNDSAAFAERIAEARRDGKL</sequence>
<dbReference type="InterPro" id="IPR027417">
    <property type="entry name" value="P-loop_NTPase"/>
</dbReference>
<dbReference type="AlphaFoldDB" id="A0A8J3FSA2"/>
<comment type="caution">
    <text evidence="1">The sequence shown here is derived from an EMBL/GenBank/DDBJ whole genome shotgun (WGS) entry which is preliminary data.</text>
</comment>
<proteinExistence type="predicted"/>
<evidence type="ECO:0000313" key="1">
    <source>
        <dbReference type="EMBL" id="GGL13318.1"/>
    </source>
</evidence>
<organism evidence="1 2">
    <name type="scientific">Mangrovihabitans endophyticus</name>
    <dbReference type="NCBI Taxonomy" id="1751298"/>
    <lineage>
        <taxon>Bacteria</taxon>
        <taxon>Bacillati</taxon>
        <taxon>Actinomycetota</taxon>
        <taxon>Actinomycetes</taxon>
        <taxon>Micromonosporales</taxon>
        <taxon>Micromonosporaceae</taxon>
        <taxon>Mangrovihabitans</taxon>
    </lineage>
</organism>
<dbReference type="PANTHER" id="PTHR36978:SF4">
    <property type="entry name" value="P-LOOP CONTAINING NUCLEOSIDE TRIPHOSPHATE HYDROLASE PROTEIN"/>
    <property type="match status" value="1"/>
</dbReference>
<dbReference type="EMBL" id="BMMX01000041">
    <property type="protein sequence ID" value="GGL13318.1"/>
    <property type="molecule type" value="Genomic_DNA"/>
</dbReference>
<dbReference type="PANTHER" id="PTHR36978">
    <property type="entry name" value="P-LOOP CONTAINING NUCLEOTIDE TRIPHOSPHATE HYDROLASE"/>
    <property type="match status" value="1"/>
</dbReference>
<dbReference type="Pfam" id="PF17784">
    <property type="entry name" value="Sulfotransfer_4"/>
    <property type="match status" value="1"/>
</dbReference>
<evidence type="ECO:0000313" key="2">
    <source>
        <dbReference type="Proteomes" id="UP000656042"/>
    </source>
</evidence>
<protein>
    <submittedName>
        <fullName evidence="1">Sulfotransferase family protein</fullName>
    </submittedName>
</protein>
<keyword evidence="2" id="KW-1185">Reference proteome</keyword>
<gene>
    <name evidence="1" type="ORF">GCM10012284_55000</name>
</gene>
<dbReference type="SUPFAM" id="SSF52540">
    <property type="entry name" value="P-loop containing nucleoside triphosphate hydrolases"/>
    <property type="match status" value="1"/>
</dbReference>
<reference evidence="1" key="1">
    <citation type="journal article" date="2014" name="Int. J. Syst. Evol. Microbiol.">
        <title>Complete genome sequence of Corynebacterium casei LMG S-19264T (=DSM 44701T), isolated from a smear-ripened cheese.</title>
        <authorList>
            <consortium name="US DOE Joint Genome Institute (JGI-PGF)"/>
            <person name="Walter F."/>
            <person name="Albersmeier A."/>
            <person name="Kalinowski J."/>
            <person name="Ruckert C."/>
        </authorList>
    </citation>
    <scope>NUCLEOTIDE SEQUENCE</scope>
    <source>
        <strain evidence="1">CGMCC 4.7299</strain>
    </source>
</reference>
<reference evidence="1" key="2">
    <citation type="submission" date="2020-09" db="EMBL/GenBank/DDBJ databases">
        <authorList>
            <person name="Sun Q."/>
            <person name="Zhou Y."/>
        </authorList>
    </citation>
    <scope>NUCLEOTIDE SEQUENCE</scope>
    <source>
        <strain evidence="1">CGMCC 4.7299</strain>
    </source>
</reference>
<dbReference type="Gene3D" id="3.40.50.300">
    <property type="entry name" value="P-loop containing nucleotide triphosphate hydrolases"/>
    <property type="match status" value="1"/>
</dbReference>